<proteinExistence type="inferred from homology"/>
<dbReference type="Pfam" id="PF01494">
    <property type="entry name" value="FAD_binding_3"/>
    <property type="match status" value="1"/>
</dbReference>
<dbReference type="STRING" id="42251.A0A2T7A2J2"/>
<feature type="transmembrane region" description="Helical" evidence="5">
    <location>
        <begin position="637"/>
        <end position="654"/>
    </location>
</feature>
<feature type="transmembrane region" description="Helical" evidence="5">
    <location>
        <begin position="763"/>
        <end position="786"/>
    </location>
</feature>
<dbReference type="AlphaFoldDB" id="A0A2T7A2J2"/>
<dbReference type="GO" id="GO:0071949">
    <property type="term" value="F:FAD binding"/>
    <property type="evidence" value="ECO:0007669"/>
    <property type="project" value="InterPro"/>
</dbReference>
<evidence type="ECO:0000256" key="5">
    <source>
        <dbReference type="SAM" id="Phobius"/>
    </source>
</evidence>
<evidence type="ECO:0000256" key="1">
    <source>
        <dbReference type="ARBA" id="ARBA00007992"/>
    </source>
</evidence>
<keyword evidence="5" id="KW-1133">Transmembrane helix</keyword>
<evidence type="ECO:0000256" key="4">
    <source>
        <dbReference type="ARBA" id="ARBA00023002"/>
    </source>
</evidence>
<dbReference type="GO" id="GO:0004497">
    <property type="term" value="F:monooxygenase activity"/>
    <property type="evidence" value="ECO:0007669"/>
    <property type="project" value="InterPro"/>
</dbReference>
<dbReference type="Proteomes" id="UP000244722">
    <property type="component" value="Unassembled WGS sequence"/>
</dbReference>
<dbReference type="Gene3D" id="3.50.50.60">
    <property type="entry name" value="FAD/NAD(P)-binding domain"/>
    <property type="match status" value="1"/>
</dbReference>
<evidence type="ECO:0000256" key="2">
    <source>
        <dbReference type="ARBA" id="ARBA00022630"/>
    </source>
</evidence>
<accession>A0A2T7A2J2</accession>
<feature type="transmembrane region" description="Helical" evidence="5">
    <location>
        <begin position="568"/>
        <end position="585"/>
    </location>
</feature>
<dbReference type="PANTHER" id="PTHR47356">
    <property type="entry name" value="FAD-DEPENDENT MONOOXYGENASE ASQG-RELATED"/>
    <property type="match status" value="1"/>
</dbReference>
<reference evidence="7 8" key="1">
    <citation type="submission" date="2017-04" db="EMBL/GenBank/DDBJ databases">
        <title>Draft genome sequence of Tuber borchii Vittad., a whitish edible truffle.</title>
        <authorList>
            <consortium name="DOE Joint Genome Institute"/>
            <person name="Murat C."/>
            <person name="Kuo A."/>
            <person name="Barry K.W."/>
            <person name="Clum A."/>
            <person name="Dockter R.B."/>
            <person name="Fauchery L."/>
            <person name="Iotti M."/>
            <person name="Kohler A."/>
            <person name="Labutti K."/>
            <person name="Lindquist E.A."/>
            <person name="Lipzen A."/>
            <person name="Ohm R.A."/>
            <person name="Wang M."/>
            <person name="Grigoriev I.V."/>
            <person name="Zambonelli A."/>
            <person name="Martin F.M."/>
        </authorList>
    </citation>
    <scope>NUCLEOTIDE SEQUENCE [LARGE SCALE GENOMIC DNA]</scope>
    <source>
        <strain evidence="7 8">Tbo3840</strain>
    </source>
</reference>
<dbReference type="OrthoDB" id="2431938at2759"/>
<keyword evidence="2" id="KW-0285">Flavoprotein</keyword>
<keyword evidence="3" id="KW-0274">FAD</keyword>
<organism evidence="7 8">
    <name type="scientific">Tuber borchii</name>
    <name type="common">White truffle</name>
    <dbReference type="NCBI Taxonomy" id="42251"/>
    <lineage>
        <taxon>Eukaryota</taxon>
        <taxon>Fungi</taxon>
        <taxon>Dikarya</taxon>
        <taxon>Ascomycota</taxon>
        <taxon>Pezizomycotina</taxon>
        <taxon>Pezizomycetes</taxon>
        <taxon>Pezizales</taxon>
        <taxon>Tuberaceae</taxon>
        <taxon>Tuber</taxon>
    </lineage>
</organism>
<dbReference type="PANTHER" id="PTHR47356:SF2">
    <property type="entry name" value="FAD-BINDING DOMAIN-CONTAINING PROTEIN-RELATED"/>
    <property type="match status" value="1"/>
</dbReference>
<keyword evidence="5" id="KW-0472">Membrane</keyword>
<protein>
    <recommendedName>
        <fullName evidence="6">FAD-binding domain-containing protein</fullName>
    </recommendedName>
</protein>
<dbReference type="InterPro" id="IPR036188">
    <property type="entry name" value="FAD/NAD-bd_sf"/>
</dbReference>
<feature type="transmembrane region" description="Helical" evidence="5">
    <location>
        <begin position="530"/>
        <end position="548"/>
    </location>
</feature>
<gene>
    <name evidence="7" type="ORF">B9Z19DRAFT_1121572</name>
</gene>
<feature type="transmembrane region" description="Helical" evidence="5">
    <location>
        <begin position="675"/>
        <end position="693"/>
    </location>
</feature>
<dbReference type="SUPFAM" id="SSF51905">
    <property type="entry name" value="FAD/NAD(P)-binding domain"/>
    <property type="match status" value="1"/>
</dbReference>
<evidence type="ECO:0000313" key="8">
    <source>
        <dbReference type="Proteomes" id="UP000244722"/>
    </source>
</evidence>
<name>A0A2T7A2J2_TUBBO</name>
<evidence type="ECO:0000313" key="7">
    <source>
        <dbReference type="EMBL" id="PUU81905.1"/>
    </source>
</evidence>
<keyword evidence="5" id="KW-0812">Transmembrane</keyword>
<sequence>MSQPFKVVIVGGGVGGLALALTLAKAGIDYVLLEAHPEIAPDAGASIAVSAGGARTLDQIGGLLEDWLAISTPVRKLYARDDKGKPMFTYNVLRCIDRYGYQVGFLPRQELLALFYKHVPEKSKILPGKRVVKVVHSDTGVRVITKDGEEFAGDIVVGMDGVHSVIRQEMWALADELSPGLITDEEKQDTLTAEYCTVVGLATPHPGLEVDHGHTLHNHGRSAGVITGYRGRVFWFLFEKLDKVYKLPNIPKFTEEDGRKIAEKRLEDPVTEDIKFGELWDRTTSYVTVPMEEGCFKHWHYKRMIVIGDAAHKFTINLGLGANAAIESATALTNGLYHALKAHPEGLSTEIIDKVFKDVQAHRTDSIEFLSRIAAESTRMQAWATKTLELTTKYFVKYLIGEDYVWELHGDIPTRSERLDFLPDSDKGAIPMVYSPRHPNKRAKLITGIAYTLPAFALLGCYLGVRSSGLVPAEVNEKIGRAAAETGIPSFGIYSSGRFGLAKIFTSCFSSLWDSLTDGSDKQLDYRLKIVAAQTALGLLPILTIMIVESLRRGNTMTFSKIPTFWGFMYQIFPISIVLPVYFFFHAYQITPAKYYEKNFISIPMAYAKSLIPTLIISFLIPTSITLFREQSLRASMALWLPFPIYTAIVHQILRSFFTTPAFPTKNADLPYIRGAYLLSFGVSASAHLYAPYTTITTGDSFLSIAARLVPGAPPTYNSFVEAGVDIVRSEYLVTFAAGLAWVLILLNDVKRFRKTAAGWLELLGYITAASVMFGPAATVLAAYAWREELLRV</sequence>
<evidence type="ECO:0000256" key="3">
    <source>
        <dbReference type="ARBA" id="ARBA00022827"/>
    </source>
</evidence>
<feature type="transmembrane region" description="Helical" evidence="5">
    <location>
        <begin position="445"/>
        <end position="465"/>
    </location>
</feature>
<dbReference type="InterPro" id="IPR002938">
    <property type="entry name" value="FAD-bd"/>
</dbReference>
<feature type="transmembrane region" description="Helical" evidence="5">
    <location>
        <begin position="606"/>
        <end position="625"/>
    </location>
</feature>
<feature type="transmembrane region" description="Helical" evidence="5">
    <location>
        <begin position="732"/>
        <end position="751"/>
    </location>
</feature>
<keyword evidence="8" id="KW-1185">Reference proteome</keyword>
<comment type="similarity">
    <text evidence="1">Belongs to the paxM FAD-dependent monooxygenase family.</text>
</comment>
<comment type="caution">
    <text evidence="7">The sequence shown here is derived from an EMBL/GenBank/DDBJ whole genome shotgun (WGS) entry which is preliminary data.</text>
</comment>
<keyword evidence="4" id="KW-0560">Oxidoreductase</keyword>
<dbReference type="EMBL" id="NESQ01000037">
    <property type="protein sequence ID" value="PUU81905.1"/>
    <property type="molecule type" value="Genomic_DNA"/>
</dbReference>
<evidence type="ECO:0000259" key="6">
    <source>
        <dbReference type="Pfam" id="PF01494"/>
    </source>
</evidence>
<feature type="domain" description="FAD-binding" evidence="6">
    <location>
        <begin position="6"/>
        <end position="348"/>
    </location>
</feature>
<dbReference type="PRINTS" id="PR00420">
    <property type="entry name" value="RNGMNOXGNASE"/>
</dbReference>
<dbReference type="InterPro" id="IPR050562">
    <property type="entry name" value="FAD_mOase_fung"/>
</dbReference>